<dbReference type="InterPro" id="IPR029063">
    <property type="entry name" value="SAM-dependent_MTases_sf"/>
</dbReference>
<feature type="domain" description="Methyltransferase" evidence="2">
    <location>
        <begin position="39"/>
        <end position="131"/>
    </location>
</feature>
<gene>
    <name evidence="3" type="ORF">F1188_08255</name>
</gene>
<dbReference type="RefSeq" id="WP_150061933.1">
    <property type="nucleotide sequence ID" value="NZ_JACHII010000002.1"/>
</dbReference>
<proteinExistence type="predicted"/>
<protein>
    <submittedName>
        <fullName evidence="3">Class I SAM-dependent methyltransferase</fullName>
    </submittedName>
</protein>
<comment type="caution">
    <text evidence="3">The sequence shown here is derived from an EMBL/GenBank/DDBJ whole genome shotgun (WGS) entry which is preliminary data.</text>
</comment>
<dbReference type="Proteomes" id="UP000324065">
    <property type="component" value="Unassembled WGS sequence"/>
</dbReference>
<dbReference type="PANTHER" id="PTHR43861:SF3">
    <property type="entry name" value="PUTATIVE (AFU_ORTHOLOGUE AFUA_2G14390)-RELATED"/>
    <property type="match status" value="1"/>
</dbReference>
<keyword evidence="4" id="KW-1185">Reference proteome</keyword>
<dbReference type="SUPFAM" id="SSF53335">
    <property type="entry name" value="S-adenosyl-L-methionine-dependent methyltransferases"/>
    <property type="match status" value="1"/>
</dbReference>
<sequence length="209" mass="22866">MDADFWDDRYGSSARHIYGVEPNAFLVRQRFRLDVGQSVLAVGDGEGRNGVWLAGQGLRVHTVDISAVGLQKAMRLALDRGTTLRTTCADLTTWDWPVGQYDAVVSLFLHLAPEHRTAVHRAMARALKPGGVLILEAFHPRQRELGSGGPPDPAMMYEVATLRADFDGLLAFDVLEDGEESLEEGLAHWGVAHTTRLVGRVAEHATADV</sequence>
<accession>A0A5M6ID54</accession>
<dbReference type="GO" id="GO:0008168">
    <property type="term" value="F:methyltransferase activity"/>
    <property type="evidence" value="ECO:0007669"/>
    <property type="project" value="UniProtKB-KW"/>
</dbReference>
<dbReference type="Pfam" id="PF13649">
    <property type="entry name" value="Methyltransf_25"/>
    <property type="match status" value="1"/>
</dbReference>
<evidence type="ECO:0000259" key="2">
    <source>
        <dbReference type="Pfam" id="PF13649"/>
    </source>
</evidence>
<keyword evidence="3" id="KW-0489">Methyltransferase</keyword>
<dbReference type="InterPro" id="IPR041698">
    <property type="entry name" value="Methyltransf_25"/>
</dbReference>
<dbReference type="OrthoDB" id="9786503at2"/>
<evidence type="ECO:0000313" key="3">
    <source>
        <dbReference type="EMBL" id="KAA5606002.1"/>
    </source>
</evidence>
<organism evidence="3 4">
    <name type="scientific">Roseospira marina</name>
    <dbReference type="NCBI Taxonomy" id="140057"/>
    <lineage>
        <taxon>Bacteria</taxon>
        <taxon>Pseudomonadati</taxon>
        <taxon>Pseudomonadota</taxon>
        <taxon>Alphaproteobacteria</taxon>
        <taxon>Rhodospirillales</taxon>
        <taxon>Rhodospirillaceae</taxon>
        <taxon>Roseospira</taxon>
    </lineage>
</organism>
<dbReference type="CDD" id="cd02440">
    <property type="entry name" value="AdoMet_MTases"/>
    <property type="match status" value="1"/>
</dbReference>
<reference evidence="3 4" key="1">
    <citation type="submission" date="2019-09" db="EMBL/GenBank/DDBJ databases">
        <title>Genome sequence of Roseospira marina, one of the more divergent members of the non-sulfur purple photosynthetic bacterial family, the Rhodospirillaceae.</title>
        <authorList>
            <person name="Meyer T."/>
            <person name="Kyndt J."/>
        </authorList>
    </citation>
    <scope>NUCLEOTIDE SEQUENCE [LARGE SCALE GENOMIC DNA]</scope>
    <source>
        <strain evidence="3 4">DSM 15113</strain>
    </source>
</reference>
<evidence type="ECO:0000256" key="1">
    <source>
        <dbReference type="ARBA" id="ARBA00022679"/>
    </source>
</evidence>
<dbReference type="GO" id="GO:0032259">
    <property type="term" value="P:methylation"/>
    <property type="evidence" value="ECO:0007669"/>
    <property type="project" value="UniProtKB-KW"/>
</dbReference>
<keyword evidence="1 3" id="KW-0808">Transferase</keyword>
<dbReference type="AlphaFoldDB" id="A0A5M6ID54"/>
<evidence type="ECO:0000313" key="4">
    <source>
        <dbReference type="Proteomes" id="UP000324065"/>
    </source>
</evidence>
<name>A0A5M6ID54_9PROT</name>
<dbReference type="EMBL" id="VWPJ01000006">
    <property type="protein sequence ID" value="KAA5606002.1"/>
    <property type="molecule type" value="Genomic_DNA"/>
</dbReference>
<dbReference type="Gene3D" id="3.40.50.150">
    <property type="entry name" value="Vaccinia Virus protein VP39"/>
    <property type="match status" value="1"/>
</dbReference>
<dbReference type="PANTHER" id="PTHR43861">
    <property type="entry name" value="TRANS-ACONITATE 2-METHYLTRANSFERASE-RELATED"/>
    <property type="match status" value="1"/>
</dbReference>